<dbReference type="PATRIC" id="fig|762967.3.peg.363"/>
<evidence type="ECO:0000256" key="1">
    <source>
        <dbReference type="SAM" id="MobiDB-lite"/>
    </source>
</evidence>
<keyword evidence="4" id="KW-1185">Reference proteome</keyword>
<protein>
    <submittedName>
        <fullName evidence="3">Uncharacterized protein</fullName>
    </submittedName>
</protein>
<gene>
    <name evidence="3" type="ORF">HMPREF9440_00432</name>
</gene>
<keyword evidence="2" id="KW-0812">Transmembrane</keyword>
<feature type="transmembrane region" description="Helical" evidence="2">
    <location>
        <begin position="164"/>
        <end position="186"/>
    </location>
</feature>
<evidence type="ECO:0000313" key="4">
    <source>
        <dbReference type="Proteomes" id="UP000004956"/>
    </source>
</evidence>
<feature type="transmembrane region" description="Helical" evidence="2">
    <location>
        <begin position="117"/>
        <end position="143"/>
    </location>
</feature>
<dbReference type="EMBL" id="AFBQ01000049">
    <property type="protein sequence ID" value="EHY32179.1"/>
    <property type="molecule type" value="Genomic_DNA"/>
</dbReference>
<feature type="transmembrane region" description="Helical" evidence="2">
    <location>
        <begin position="234"/>
        <end position="252"/>
    </location>
</feature>
<dbReference type="HOGENOM" id="CLU_874142_0_0_4"/>
<dbReference type="RefSeq" id="WP_008540934.1">
    <property type="nucleotide sequence ID" value="NZ_JH604877.1"/>
</dbReference>
<comment type="caution">
    <text evidence="3">The sequence shown here is derived from an EMBL/GenBank/DDBJ whole genome shotgun (WGS) entry which is preliminary data.</text>
</comment>
<evidence type="ECO:0000313" key="3">
    <source>
        <dbReference type="EMBL" id="EHY32179.1"/>
    </source>
</evidence>
<dbReference type="Proteomes" id="UP000004956">
    <property type="component" value="Unassembled WGS sequence"/>
</dbReference>
<feature type="transmembrane region" description="Helical" evidence="2">
    <location>
        <begin position="272"/>
        <end position="294"/>
    </location>
</feature>
<organism evidence="3 4">
    <name type="scientific">Sutterella parvirubra YIT 11816</name>
    <dbReference type="NCBI Taxonomy" id="762967"/>
    <lineage>
        <taxon>Bacteria</taxon>
        <taxon>Pseudomonadati</taxon>
        <taxon>Pseudomonadota</taxon>
        <taxon>Betaproteobacteria</taxon>
        <taxon>Burkholderiales</taxon>
        <taxon>Sutterellaceae</taxon>
        <taxon>Sutterella</taxon>
    </lineage>
</organism>
<feature type="transmembrane region" description="Helical" evidence="2">
    <location>
        <begin position="6"/>
        <end position="27"/>
    </location>
</feature>
<name>H3KCI0_9BURK</name>
<feature type="transmembrane region" description="Helical" evidence="2">
    <location>
        <begin position="198"/>
        <end position="222"/>
    </location>
</feature>
<feature type="transmembrane region" description="Helical" evidence="2">
    <location>
        <begin position="39"/>
        <end position="62"/>
    </location>
</feature>
<keyword evidence="2" id="KW-0472">Membrane</keyword>
<reference evidence="3 4" key="1">
    <citation type="submission" date="2011-11" db="EMBL/GenBank/DDBJ databases">
        <authorList>
            <person name="Weinstock G."/>
            <person name="Sodergren E."/>
            <person name="Clifton S."/>
            <person name="Fulton L."/>
            <person name="Fulton B."/>
            <person name="Courtney L."/>
            <person name="Fronick C."/>
            <person name="Harrison M."/>
            <person name="Strong C."/>
            <person name="Farmer C."/>
            <person name="Delahaunty K."/>
            <person name="Markovic C."/>
            <person name="Hall O."/>
            <person name="Minx P."/>
            <person name="Tomlinson C."/>
            <person name="Mitreva M."/>
            <person name="Hou S."/>
            <person name="Chen J."/>
            <person name="Wollam A."/>
            <person name="Pepin K.H."/>
            <person name="Johnson M."/>
            <person name="Bhonagiri V."/>
            <person name="Zhang X."/>
            <person name="Suruliraj S."/>
            <person name="Warren W."/>
            <person name="Chinwalla A."/>
            <person name="Mardis E.R."/>
            <person name="Wilson R.K."/>
        </authorList>
    </citation>
    <scope>NUCLEOTIDE SEQUENCE [LARGE SCALE GENOMIC DNA]</scope>
    <source>
        <strain evidence="3 4">YIT 11816</strain>
    </source>
</reference>
<dbReference type="AlphaFoldDB" id="H3KCI0"/>
<sequence length="318" mass="32844">MTPSANAFAAYFPAALLVVLVLLLVKLPRETLAKVMHRPFVGASAVILTAELVVSAMAGFPYGDGTVLSTLLQNAWGLGRPEAGASAPMAAVSYSGEALEHVKLGASPAITIAKYTLIAAIAGGVTAFLAWICTALGVAYRFATNFTDGVRMLAGGDERFPWRSAMVAGSVLWILWTWIAALWAHGHPLGTDAAGRDVLYVLFEAVGGLGAWTALLILIPAINSLFMNRPSARWAGALLPAAVLSGLVLSPFSPAPFTVGLGTIFIENSGILAWSASVLGVLLLAASGVLGQALRSLEEGQPTKPAGKDGQGPSPLIS</sequence>
<accession>H3KCI0</accession>
<dbReference type="OrthoDB" id="9783218at2"/>
<proteinExistence type="predicted"/>
<dbReference type="STRING" id="762967.HMPREF9440_00432"/>
<feature type="region of interest" description="Disordered" evidence="1">
    <location>
        <begin position="299"/>
        <end position="318"/>
    </location>
</feature>
<evidence type="ECO:0000256" key="2">
    <source>
        <dbReference type="SAM" id="Phobius"/>
    </source>
</evidence>
<keyword evidence="2" id="KW-1133">Transmembrane helix</keyword>